<feature type="signal peptide" evidence="2">
    <location>
        <begin position="1"/>
        <end position="27"/>
    </location>
</feature>
<gene>
    <name evidence="4" type="ORF">JD292_06550</name>
</gene>
<comment type="similarity">
    <text evidence="1">Belongs to the bacterial solute-binding protein 8 family.</text>
</comment>
<feature type="domain" description="Fe/B12 periplasmic-binding" evidence="3">
    <location>
        <begin position="69"/>
        <end position="348"/>
    </location>
</feature>
<dbReference type="PANTHER" id="PTHR30535">
    <property type="entry name" value="VITAMIN B12-BINDING PROTEIN"/>
    <property type="match status" value="1"/>
</dbReference>
<evidence type="ECO:0000313" key="4">
    <source>
        <dbReference type="EMBL" id="MBK0421731.1"/>
    </source>
</evidence>
<dbReference type="Gene3D" id="3.40.50.1980">
    <property type="entry name" value="Nitrogenase molybdenum iron protein domain"/>
    <property type="match status" value="2"/>
</dbReference>
<dbReference type="Pfam" id="PF01497">
    <property type="entry name" value="Peripla_BP_2"/>
    <property type="match status" value="1"/>
</dbReference>
<evidence type="ECO:0000313" key="5">
    <source>
        <dbReference type="Proteomes" id="UP000618733"/>
    </source>
</evidence>
<dbReference type="AlphaFoldDB" id="A0A934UXL3"/>
<dbReference type="PROSITE" id="PS50983">
    <property type="entry name" value="FE_B12_PBP"/>
    <property type="match status" value="1"/>
</dbReference>
<evidence type="ECO:0000259" key="3">
    <source>
        <dbReference type="PROSITE" id="PS50983"/>
    </source>
</evidence>
<accession>A0A934UXL3</accession>
<keyword evidence="2" id="KW-0732">Signal</keyword>
<dbReference type="EMBL" id="JAEHOI010000005">
    <property type="protein sequence ID" value="MBK0421731.1"/>
    <property type="molecule type" value="Genomic_DNA"/>
</dbReference>
<organism evidence="4 5">
    <name type="scientific">Leucobacter edaphi</name>
    <dbReference type="NCBI Taxonomy" id="2796472"/>
    <lineage>
        <taxon>Bacteria</taxon>
        <taxon>Bacillati</taxon>
        <taxon>Actinomycetota</taxon>
        <taxon>Actinomycetes</taxon>
        <taxon>Micrococcales</taxon>
        <taxon>Microbacteriaceae</taxon>
        <taxon>Leucobacter</taxon>
    </lineage>
</organism>
<evidence type="ECO:0000256" key="1">
    <source>
        <dbReference type="ARBA" id="ARBA00008814"/>
    </source>
</evidence>
<dbReference type="SUPFAM" id="SSF53807">
    <property type="entry name" value="Helical backbone' metal receptor"/>
    <property type="match status" value="1"/>
</dbReference>
<proteinExistence type="inferred from homology"/>
<evidence type="ECO:0000256" key="2">
    <source>
        <dbReference type="SAM" id="SignalP"/>
    </source>
</evidence>
<name>A0A934UXL3_9MICO</name>
<dbReference type="PROSITE" id="PS51257">
    <property type="entry name" value="PROKAR_LIPOPROTEIN"/>
    <property type="match status" value="1"/>
</dbReference>
<dbReference type="PANTHER" id="PTHR30535:SF7">
    <property type="entry name" value="IRON(III) DICITRATE-BINDING PROTEIN"/>
    <property type="match status" value="1"/>
</dbReference>
<dbReference type="Proteomes" id="UP000618733">
    <property type="component" value="Unassembled WGS sequence"/>
</dbReference>
<comment type="caution">
    <text evidence="4">The sequence shown here is derived from an EMBL/GenBank/DDBJ whole genome shotgun (WGS) entry which is preliminary data.</text>
</comment>
<reference evidence="4" key="1">
    <citation type="submission" date="2020-12" db="EMBL/GenBank/DDBJ databases">
        <title>Leucobacter sp. CAS2, isolated from Chromium sludge.</title>
        <authorList>
            <person name="Xu Z."/>
        </authorList>
    </citation>
    <scope>NUCLEOTIDE SEQUENCE</scope>
    <source>
        <strain evidence="4">CSA2</strain>
    </source>
</reference>
<feature type="chain" id="PRO_5039459687" evidence="2">
    <location>
        <begin position="28"/>
        <end position="348"/>
    </location>
</feature>
<dbReference type="InterPro" id="IPR050902">
    <property type="entry name" value="ABC_Transporter_SBP"/>
</dbReference>
<protein>
    <submittedName>
        <fullName evidence="4">ABC transporter substrate-binding protein</fullName>
    </submittedName>
</protein>
<keyword evidence="5" id="KW-1185">Reference proteome</keyword>
<sequence length="348" mass="37462">MKMRTVIICGLAASSLLLSGCSGTTSAGGQAQAGEQAGIAISKNEGATKYPLKIQNCGTEVTVERAPEHAVTLDQPSAEILIRLGLADRIAGSGYEVDAAPEEIAEAYGKIPQLSKKDEPITHETLLGAQPDFVLSHYASFFAADKAGERKELQEHKVPTYLTEFDCAFQQKVENVSFDTLFTEYENLAKIFDVPSAGKKLIETQQAALKDGLETAKKITGKPKLMWFYSTYNGAPFAAGPGGLPQHVTELVGAENVFADAKTKWPETSWDEVAARNPDVIVLADLTRGKPGDSAKEKIELLKKDPVTSKLEAVKHDRFVIVPGSYMDPSYGSVYAVPKLAEGLVGLQ</sequence>
<dbReference type="InterPro" id="IPR002491">
    <property type="entry name" value="ABC_transptr_periplasmic_BD"/>
</dbReference>
<dbReference type="RefSeq" id="WP_200131928.1">
    <property type="nucleotide sequence ID" value="NZ_JAEHOI010000005.1"/>
</dbReference>